<dbReference type="InterPro" id="IPR027484">
    <property type="entry name" value="PInositol-4-P-5-kinase_N"/>
</dbReference>
<gene>
    <name evidence="4" type="ORF">CANINC_002523</name>
</gene>
<proteinExistence type="predicted"/>
<dbReference type="Gene3D" id="3.30.810.10">
    <property type="entry name" value="2-Layer Sandwich"/>
    <property type="match status" value="1"/>
</dbReference>
<evidence type="ECO:0000256" key="2">
    <source>
        <dbReference type="SAM" id="MobiDB-lite"/>
    </source>
</evidence>
<feature type="domain" description="PIPK" evidence="3">
    <location>
        <begin position="330"/>
        <end position="688"/>
    </location>
</feature>
<accession>A0A4T0X0V9</accession>
<organism evidence="4 5">
    <name type="scientific">Pichia inconspicua</name>
    <dbReference type="NCBI Taxonomy" id="52247"/>
    <lineage>
        <taxon>Eukaryota</taxon>
        <taxon>Fungi</taxon>
        <taxon>Dikarya</taxon>
        <taxon>Ascomycota</taxon>
        <taxon>Saccharomycotina</taxon>
        <taxon>Pichiomycetes</taxon>
        <taxon>Pichiales</taxon>
        <taxon>Pichiaceae</taxon>
        <taxon>Pichia</taxon>
    </lineage>
</organism>
<keyword evidence="1" id="KW-0067">ATP-binding</keyword>
<evidence type="ECO:0000259" key="3">
    <source>
        <dbReference type="PROSITE" id="PS51455"/>
    </source>
</evidence>
<dbReference type="SUPFAM" id="SSF56104">
    <property type="entry name" value="SAICAR synthase-like"/>
    <property type="match status" value="1"/>
</dbReference>
<dbReference type="Pfam" id="PF01504">
    <property type="entry name" value="PIP5K"/>
    <property type="match status" value="1"/>
</dbReference>
<dbReference type="SMART" id="SM00330">
    <property type="entry name" value="PIPKc"/>
    <property type="match status" value="1"/>
</dbReference>
<dbReference type="PANTHER" id="PTHR23086:SF8">
    <property type="entry name" value="PHOSPHATIDYLINOSITOL 5-PHOSPHATE 4-KINASE, ISOFORM A"/>
    <property type="match status" value="1"/>
</dbReference>
<dbReference type="InterPro" id="IPR002498">
    <property type="entry name" value="PInositol-4-P-4/5-kinase_core"/>
</dbReference>
<dbReference type="InterPro" id="IPR023610">
    <property type="entry name" value="PInositol-4/5-P-5/4-kinase"/>
</dbReference>
<dbReference type="PROSITE" id="PS51455">
    <property type="entry name" value="PIPK"/>
    <property type="match status" value="1"/>
</dbReference>
<dbReference type="OrthoDB" id="20783at2759"/>
<reference evidence="4 5" key="1">
    <citation type="journal article" date="2019" name="Front. Genet.">
        <title>Whole-Genome Sequencing of the Opportunistic Yeast Pathogen Candida inconspicua Uncovers Its Hybrid Origin.</title>
        <authorList>
            <person name="Mixao V."/>
            <person name="Hansen A.P."/>
            <person name="Saus E."/>
            <person name="Boekhout T."/>
            <person name="Lass-Florl C."/>
            <person name="Gabaldon T."/>
        </authorList>
    </citation>
    <scope>NUCLEOTIDE SEQUENCE [LARGE SCALE GENOMIC DNA]</scope>
    <source>
        <strain evidence="4 5">CBS 180</strain>
    </source>
</reference>
<comment type="caution">
    <text evidence="4">The sequence shown here is derived from an EMBL/GenBank/DDBJ whole genome shotgun (WGS) entry which is preliminary data.</text>
</comment>
<dbReference type="STRING" id="52247.A0A4T0X0V9"/>
<feature type="compositionally biased region" description="Low complexity" evidence="2">
    <location>
        <begin position="27"/>
        <end position="39"/>
    </location>
</feature>
<keyword evidence="1" id="KW-0547">Nucleotide-binding</keyword>
<dbReference type="AlphaFoldDB" id="A0A4T0X0V9"/>
<dbReference type="EMBL" id="SELW01000405">
    <property type="protein sequence ID" value="TID28345.1"/>
    <property type="molecule type" value="Genomic_DNA"/>
</dbReference>
<keyword evidence="5" id="KW-1185">Reference proteome</keyword>
<evidence type="ECO:0000256" key="1">
    <source>
        <dbReference type="PROSITE-ProRule" id="PRU00781"/>
    </source>
</evidence>
<evidence type="ECO:0000313" key="4">
    <source>
        <dbReference type="EMBL" id="TID28345.1"/>
    </source>
</evidence>
<dbReference type="Gene3D" id="3.30.800.10">
    <property type="entry name" value="Phosphatidylinositol Phosphate Kinase II Beta"/>
    <property type="match status" value="1"/>
</dbReference>
<evidence type="ECO:0000313" key="5">
    <source>
        <dbReference type="Proteomes" id="UP000307173"/>
    </source>
</evidence>
<dbReference type="GO" id="GO:0005524">
    <property type="term" value="F:ATP binding"/>
    <property type="evidence" value="ECO:0007669"/>
    <property type="project" value="UniProtKB-UniRule"/>
</dbReference>
<feature type="region of interest" description="Disordered" evidence="2">
    <location>
        <begin position="27"/>
        <end position="56"/>
    </location>
</feature>
<dbReference type="Proteomes" id="UP000307173">
    <property type="component" value="Unassembled WGS sequence"/>
</dbReference>
<dbReference type="PANTHER" id="PTHR23086">
    <property type="entry name" value="PHOSPHATIDYLINOSITOL-4-PHOSPHATE 5-KINASE"/>
    <property type="match status" value="1"/>
</dbReference>
<protein>
    <recommendedName>
        <fullName evidence="3">PIPK domain-containing protein</fullName>
    </recommendedName>
</protein>
<dbReference type="GO" id="GO:0016308">
    <property type="term" value="F:1-phosphatidylinositol-4-phosphate 5-kinase activity"/>
    <property type="evidence" value="ECO:0007669"/>
    <property type="project" value="TreeGrafter"/>
</dbReference>
<dbReference type="InterPro" id="IPR027483">
    <property type="entry name" value="PInositol-4-P-4/5-kinase_C_sf"/>
</dbReference>
<name>A0A4T0X0V9_9ASCO</name>
<dbReference type="GO" id="GO:0046854">
    <property type="term" value="P:phosphatidylinositol phosphate biosynthetic process"/>
    <property type="evidence" value="ECO:0007669"/>
    <property type="project" value="TreeGrafter"/>
</dbReference>
<keyword evidence="1" id="KW-0418">Kinase</keyword>
<keyword evidence="1" id="KW-0808">Transferase</keyword>
<sequence>MHEEKPNQFGHYESSSQLLLHTLHNNTLSKSSTSNSSDNDGVETNETSIEDSKKGVLSDELTKAKVQNATSSHNVPAIEVIESLVSLKDDIQFAQSSVPIAEDENNFKVSIPVDSTFIEIRDDSSSNCSSNMTTTVDRDSQELSNQFRRMHTYRILSEPRPKVNSKSDTISIVDPLVSHKKADTTLESTSHGSAKIEEIPKSQTYPRLSIENSRSLNQRTKISNTTMNGSMSTTRNSADRRTFHSINTIKIPDDYLKTELAICSGSDNNQHHRLSHISYITHSHHQSLRSSDTELTRRMRIPKATFINNTRLKVRMKADDLYNIPGQNISESHENYTIVYELVTGIRSSVSRCTKAHDQITPEDFKKVSKLIFNRQGTTEAPPTKYEFKFKDYAPEVFRDLRRMFNVNQADYLISLNDEIGVRAVGSSGKSGSSFYYSNDRKFIIKTIHRSEHRHLRRILKDYYEYVKNNPNTLLCQFYGLHRLKMMTRTGIVKVHVLVMNNMLPPTVRMSDCYDLKGSTQGRRTSPQKIAEGSCLKDLNFIEDGMKINLSRLKKEQVLSQLSKDVSLLEKLNIMDYSLLLGIRHLNVSEDDVSSSYQRISMIVHQNVPGAHKNTIFETGGGIRGVDSQGEDMEIVYYIGIIDCLTNYSTLKKLETFFRTLRYRREAISAVPPHEYGSRFLKFISDNISSPGDVVQSKKRGLHVFRAFKNIAIKHHSA</sequence>
<dbReference type="GO" id="GO:0005886">
    <property type="term" value="C:plasma membrane"/>
    <property type="evidence" value="ECO:0007669"/>
    <property type="project" value="TreeGrafter"/>
</dbReference>